<dbReference type="Pfam" id="PF12833">
    <property type="entry name" value="HTH_18"/>
    <property type="match status" value="1"/>
</dbReference>
<feature type="domain" description="HTH araC/xylS-type" evidence="5">
    <location>
        <begin position="245"/>
        <end position="343"/>
    </location>
</feature>
<dbReference type="InterPro" id="IPR009057">
    <property type="entry name" value="Homeodomain-like_sf"/>
</dbReference>
<dbReference type="GO" id="GO:0003700">
    <property type="term" value="F:DNA-binding transcription factor activity"/>
    <property type="evidence" value="ECO:0007669"/>
    <property type="project" value="InterPro"/>
</dbReference>
<evidence type="ECO:0000256" key="2">
    <source>
        <dbReference type="ARBA" id="ARBA00023125"/>
    </source>
</evidence>
<keyword evidence="7" id="KW-1185">Reference proteome</keyword>
<dbReference type="InterPro" id="IPR018060">
    <property type="entry name" value="HTH_AraC"/>
</dbReference>
<dbReference type="PANTHER" id="PTHR47894:SF1">
    <property type="entry name" value="HTH-TYPE TRANSCRIPTIONAL REGULATOR VQSM"/>
    <property type="match status" value="1"/>
</dbReference>
<gene>
    <name evidence="6" type="ORF">MED297_06918</name>
</gene>
<dbReference type="PRINTS" id="PR00032">
    <property type="entry name" value="HTHARAC"/>
</dbReference>
<dbReference type="HOGENOM" id="CLU_047522_1_1_6"/>
<dbReference type="SUPFAM" id="SSF46689">
    <property type="entry name" value="Homeodomain-like"/>
    <property type="match status" value="1"/>
</dbReference>
<dbReference type="InterPro" id="IPR032687">
    <property type="entry name" value="AraC-type_N"/>
</dbReference>
<dbReference type="OrthoDB" id="5722175at2"/>
<keyword evidence="2" id="KW-0238">DNA-binding</keyword>
<evidence type="ECO:0000256" key="1">
    <source>
        <dbReference type="ARBA" id="ARBA00023015"/>
    </source>
</evidence>
<keyword evidence="3" id="KW-0804">Transcription</keyword>
<reference evidence="6 7" key="1">
    <citation type="submission" date="2006-02" db="EMBL/GenBank/DDBJ databases">
        <authorList>
            <person name="Pinhassi J."/>
            <person name="Pedros-Alio C."/>
            <person name="Ferriera S."/>
            <person name="Johnson J."/>
            <person name="Kravitz S."/>
            <person name="Halpern A."/>
            <person name="Remington K."/>
            <person name="Beeson K."/>
            <person name="Tran B."/>
            <person name="Rogers Y.-H."/>
            <person name="Friedman R."/>
            <person name="Venter J.C."/>
        </authorList>
    </citation>
    <scope>NUCLEOTIDE SEQUENCE [LARGE SCALE GENOMIC DNA]</scope>
    <source>
        <strain evidence="6 7">MED297</strain>
    </source>
</reference>
<evidence type="ECO:0000256" key="3">
    <source>
        <dbReference type="ARBA" id="ARBA00023163"/>
    </source>
</evidence>
<name>A4BF80_9GAMM</name>
<evidence type="ECO:0000313" key="7">
    <source>
        <dbReference type="Proteomes" id="UP000005953"/>
    </source>
</evidence>
<evidence type="ECO:0000313" key="6">
    <source>
        <dbReference type="EMBL" id="EAR09193.1"/>
    </source>
</evidence>
<protein>
    <submittedName>
        <fullName evidence="6">Transcriptional regulator, AraC family protein</fullName>
    </submittedName>
</protein>
<dbReference type="InterPro" id="IPR020449">
    <property type="entry name" value="Tscrpt_reg_AraC-type_HTH"/>
</dbReference>
<feature type="region of interest" description="Disordered" evidence="4">
    <location>
        <begin position="332"/>
        <end position="359"/>
    </location>
</feature>
<dbReference type="PROSITE" id="PS01124">
    <property type="entry name" value="HTH_ARAC_FAMILY_2"/>
    <property type="match status" value="1"/>
</dbReference>
<organism evidence="6 7">
    <name type="scientific">Reinekea blandensis MED297</name>
    <dbReference type="NCBI Taxonomy" id="314283"/>
    <lineage>
        <taxon>Bacteria</taxon>
        <taxon>Pseudomonadati</taxon>
        <taxon>Pseudomonadota</taxon>
        <taxon>Gammaproteobacteria</taxon>
        <taxon>Oceanospirillales</taxon>
        <taxon>Saccharospirillaceae</taxon>
        <taxon>Reinekea</taxon>
    </lineage>
</organism>
<dbReference type="STRING" id="314283.MED297_06918"/>
<keyword evidence="1" id="KW-0805">Transcription regulation</keyword>
<evidence type="ECO:0000256" key="4">
    <source>
        <dbReference type="SAM" id="MobiDB-lite"/>
    </source>
</evidence>
<dbReference type="EMBL" id="AAOE01000012">
    <property type="protein sequence ID" value="EAR09193.1"/>
    <property type="molecule type" value="Genomic_DNA"/>
</dbReference>
<dbReference type="RefSeq" id="WP_008045282.1">
    <property type="nucleotide sequence ID" value="NZ_CH724152.1"/>
</dbReference>
<accession>A4BF80</accession>
<evidence type="ECO:0000259" key="5">
    <source>
        <dbReference type="PROSITE" id="PS01124"/>
    </source>
</evidence>
<dbReference type="Proteomes" id="UP000005953">
    <property type="component" value="Unassembled WGS sequence"/>
</dbReference>
<dbReference type="Pfam" id="PF12625">
    <property type="entry name" value="Arabinose_bd"/>
    <property type="match status" value="1"/>
</dbReference>
<comment type="caution">
    <text evidence="6">The sequence shown here is derived from an EMBL/GenBank/DDBJ whole genome shotgun (WGS) entry which is preliminary data.</text>
</comment>
<proteinExistence type="predicted"/>
<feature type="compositionally biased region" description="Basic and acidic residues" evidence="4">
    <location>
        <begin position="340"/>
        <end position="359"/>
    </location>
</feature>
<dbReference type="AlphaFoldDB" id="A4BF80"/>
<sequence>MIRPLTVLSSWPRLIVQVVCQAGLDEQAFLSQTGLDPTLLTDPNAQVSTLEVIRLWQAAIDLLGDDLPLRLARAVNAGTFHALGFAMATSATGYDALARLAQYYPMITSSIQLKLIEQGDFVRIRLESSELTQTLRNQFAVEALALSVAQLREAGALALLSLCRSFFGVSFTAEQIVLNRQLGALYPAYQEHVQCELIDGADRVEVSFRKEQLDRPLPSANPHLSELHDRIIESYLAMLKDDVSTRVVSAIIRQLPRGNTTQDTVAKALNLSSRTLQRKLADRGLSFRELLVSTRKELALQYLRQNHIPVLEVGYQLGFSEPANFSRAFKQWTGEPPGQYRERWQQAHPSTEDSSKQGD</sequence>
<dbReference type="Gene3D" id="1.10.10.60">
    <property type="entry name" value="Homeodomain-like"/>
    <property type="match status" value="1"/>
</dbReference>
<dbReference type="SMART" id="SM00342">
    <property type="entry name" value="HTH_ARAC"/>
    <property type="match status" value="1"/>
</dbReference>
<dbReference type="PANTHER" id="PTHR47894">
    <property type="entry name" value="HTH-TYPE TRANSCRIPTIONAL REGULATOR GADX"/>
    <property type="match status" value="1"/>
</dbReference>
<dbReference type="GO" id="GO:0000976">
    <property type="term" value="F:transcription cis-regulatory region binding"/>
    <property type="evidence" value="ECO:0007669"/>
    <property type="project" value="TreeGrafter"/>
</dbReference>
<dbReference type="GO" id="GO:0005829">
    <property type="term" value="C:cytosol"/>
    <property type="evidence" value="ECO:0007669"/>
    <property type="project" value="TreeGrafter"/>
</dbReference>